<dbReference type="AlphaFoldDB" id="A0A0K8QK16"/>
<reference evidence="3" key="2">
    <citation type="submission" date="2015-08" db="EMBL/GenBank/DDBJ databases">
        <title>Complete DNA Sequence of Pseudomonas syringae pv. actinidiae, the Causal Agent of Kiwifruit Canker Disease.</title>
        <authorList>
            <person name="Rikkerink E.H.A."/>
            <person name="Fineran P.C."/>
        </authorList>
    </citation>
    <scope>NUCLEOTIDE SEQUENCE</scope>
    <source>
        <strain evidence="3">SkMP5</strain>
    </source>
</reference>
<evidence type="ECO:0000259" key="1">
    <source>
        <dbReference type="Pfam" id="PF07883"/>
    </source>
</evidence>
<dbReference type="Pfam" id="PF07883">
    <property type="entry name" value="Cupin_2"/>
    <property type="match status" value="1"/>
</dbReference>
<gene>
    <name evidence="2" type="ORF">MBSD_1626</name>
    <name evidence="3" type="ORF">MBSD_n0114</name>
</gene>
<dbReference type="EMBL" id="DF952379">
    <property type="protein sequence ID" value="GAN45086.1"/>
    <property type="molecule type" value="Genomic_DNA"/>
</dbReference>
<dbReference type="Proteomes" id="UP000253740">
    <property type="component" value="Unassembled WGS sequence"/>
</dbReference>
<dbReference type="InterPro" id="IPR014710">
    <property type="entry name" value="RmlC-like_jellyroll"/>
</dbReference>
<dbReference type="Gene3D" id="2.60.120.10">
    <property type="entry name" value="Jelly Rolls"/>
    <property type="match status" value="1"/>
</dbReference>
<dbReference type="OrthoDB" id="9794183at2"/>
<dbReference type="STRING" id="1475481.GCA_000953855_00115"/>
<keyword evidence="4" id="KW-1185">Reference proteome</keyword>
<evidence type="ECO:0000313" key="4">
    <source>
        <dbReference type="Proteomes" id="UP000253740"/>
    </source>
</evidence>
<dbReference type="InterPro" id="IPR011051">
    <property type="entry name" value="RmlC_Cupin_sf"/>
</dbReference>
<sequence length="98" mass="10155">MENIDLRRTAAALPQAWQSRALARIGGVNVKVLRMDGSASPAETHAHAEGLLVLDGELRLEVAGAPVTVRAGELYTVPAGVPHAVAHGSTGVLLILDS</sequence>
<dbReference type="HOGENOM" id="CLU_131430_2_0_6"/>
<protein>
    <submittedName>
        <fullName evidence="2 3">Cupin</fullName>
    </submittedName>
</protein>
<evidence type="ECO:0000313" key="3">
    <source>
        <dbReference type="EMBL" id="GAP64832.1"/>
    </source>
</evidence>
<organism evidence="3">
    <name type="scientific">Mizugakiibacter sediminis</name>
    <dbReference type="NCBI Taxonomy" id="1475481"/>
    <lineage>
        <taxon>Bacteria</taxon>
        <taxon>Pseudomonadati</taxon>
        <taxon>Pseudomonadota</taxon>
        <taxon>Gammaproteobacteria</taxon>
        <taxon>Lysobacterales</taxon>
        <taxon>Rhodanobacteraceae</taxon>
        <taxon>Mizugakiibacter</taxon>
    </lineage>
</organism>
<feature type="domain" description="Cupin type-2" evidence="1">
    <location>
        <begin position="37"/>
        <end position="96"/>
    </location>
</feature>
<dbReference type="SUPFAM" id="SSF51182">
    <property type="entry name" value="RmlC-like cupins"/>
    <property type="match status" value="1"/>
</dbReference>
<proteinExistence type="predicted"/>
<evidence type="ECO:0000313" key="2">
    <source>
        <dbReference type="EMBL" id="GAN45086.1"/>
    </source>
</evidence>
<dbReference type="EMBL" id="DF970134">
    <property type="protein sequence ID" value="GAP64832.1"/>
    <property type="molecule type" value="Genomic_DNA"/>
</dbReference>
<accession>A0A0K8QK16</accession>
<name>A0A0K8QK16_9GAMM</name>
<dbReference type="InterPro" id="IPR013096">
    <property type="entry name" value="Cupin_2"/>
</dbReference>
<dbReference type="RefSeq" id="WP_062534065.1">
    <property type="nucleotide sequence ID" value="NZ_DF970134.1"/>
</dbReference>
<reference evidence="2" key="1">
    <citation type="submission" date="2015-03" db="EMBL/GenBank/DDBJ databases">
        <title>Draft genome sequence of Mizugakiibacter sediminis skMP5.</title>
        <authorList>
            <person name="Watanabe T."/>
            <person name="Kojima H."/>
            <person name="Fukui M."/>
        </authorList>
    </citation>
    <scope>NUCLEOTIDE SEQUENCE</scope>
    <source>
        <strain evidence="2">SkMP5</strain>
    </source>
</reference>